<name>A0A437MFC5_9PROT</name>
<reference evidence="3 4" key="1">
    <citation type="submission" date="2019-01" db="EMBL/GenBank/DDBJ databases">
        <authorList>
            <person name="Chen W.-M."/>
        </authorList>
    </citation>
    <scope>NUCLEOTIDE SEQUENCE [LARGE SCALE GENOMIC DNA]</scope>
    <source>
        <strain evidence="3 4">CCP-6</strain>
    </source>
</reference>
<accession>A0A437MFC5</accession>
<proteinExistence type="inferred from homology"/>
<dbReference type="Proteomes" id="UP000282957">
    <property type="component" value="Unassembled WGS sequence"/>
</dbReference>
<dbReference type="InterPro" id="IPR006311">
    <property type="entry name" value="TAT_signal"/>
</dbReference>
<dbReference type="InterPro" id="IPR042100">
    <property type="entry name" value="Bug_dom1"/>
</dbReference>
<evidence type="ECO:0000256" key="2">
    <source>
        <dbReference type="SAM" id="SignalP"/>
    </source>
</evidence>
<dbReference type="Gene3D" id="3.40.190.150">
    <property type="entry name" value="Bordetella uptake gene, domain 1"/>
    <property type="match status" value="1"/>
</dbReference>
<comment type="similarity">
    <text evidence="1">Belongs to the UPF0065 (bug) family.</text>
</comment>
<dbReference type="PANTHER" id="PTHR42928:SF5">
    <property type="entry name" value="BLR1237 PROTEIN"/>
    <property type="match status" value="1"/>
</dbReference>
<dbReference type="EMBL" id="SACL01000004">
    <property type="protein sequence ID" value="RVT96326.1"/>
    <property type="molecule type" value="Genomic_DNA"/>
</dbReference>
<dbReference type="CDD" id="cd07012">
    <property type="entry name" value="PBP2_Bug_TTT"/>
    <property type="match status" value="1"/>
</dbReference>
<comment type="caution">
    <text evidence="3">The sequence shown here is derived from an EMBL/GenBank/DDBJ whole genome shotgun (WGS) entry which is preliminary data.</text>
</comment>
<dbReference type="OrthoDB" id="8196049at2"/>
<organism evidence="3 4">
    <name type="scientific">Rhodovarius crocodyli</name>
    <dbReference type="NCBI Taxonomy" id="1979269"/>
    <lineage>
        <taxon>Bacteria</taxon>
        <taxon>Pseudomonadati</taxon>
        <taxon>Pseudomonadota</taxon>
        <taxon>Alphaproteobacteria</taxon>
        <taxon>Acetobacterales</taxon>
        <taxon>Roseomonadaceae</taxon>
        <taxon>Rhodovarius</taxon>
    </lineage>
</organism>
<feature type="signal peptide" evidence="2">
    <location>
        <begin position="1"/>
        <end position="24"/>
    </location>
</feature>
<feature type="chain" id="PRO_5019268455" evidence="2">
    <location>
        <begin position="25"/>
        <end position="329"/>
    </location>
</feature>
<protein>
    <submittedName>
        <fullName evidence="3">Tripartite tricarboxylate transporter substrate binding protein</fullName>
    </submittedName>
</protein>
<dbReference type="PROSITE" id="PS51318">
    <property type="entry name" value="TAT"/>
    <property type="match status" value="1"/>
</dbReference>
<dbReference type="InterPro" id="IPR005064">
    <property type="entry name" value="BUG"/>
</dbReference>
<dbReference type="RefSeq" id="WP_127788258.1">
    <property type="nucleotide sequence ID" value="NZ_SACL01000004.1"/>
</dbReference>
<dbReference type="Gene3D" id="3.40.190.10">
    <property type="entry name" value="Periplasmic binding protein-like II"/>
    <property type="match status" value="1"/>
</dbReference>
<evidence type="ECO:0000313" key="3">
    <source>
        <dbReference type="EMBL" id="RVT96326.1"/>
    </source>
</evidence>
<evidence type="ECO:0000313" key="4">
    <source>
        <dbReference type="Proteomes" id="UP000282957"/>
    </source>
</evidence>
<dbReference type="SUPFAM" id="SSF53850">
    <property type="entry name" value="Periplasmic binding protein-like II"/>
    <property type="match status" value="1"/>
</dbReference>
<sequence>MFKPFMSRRAALAGAALLSTPALAPASLAQGAWPQRSIRLVVPFAPGGSVDVLARILAPALTEKLGQTVQVENRSGANGAVGGQAVAQSATDGHALLFSASLQTLAKLVMRSPGYDPLTELAPIARVGEGPVVMAISKDRPQTTLAQVIEAARQKPEDWSFGVGALGAAGHLATIDVIRTIGKDITVVPYRGTTPALADLMGGRIGAHIDPAPAMLPQVRGGNLRGIMITSAQRSPLAPDLQTTAEAGFPNLDVRSWWGFWGPAAMPAEVKAKVAQAVSAALAEPAIVERFVASGAIAGFMGSADFAAFIRQDYAKAEELFRIGRVQPE</sequence>
<dbReference type="AlphaFoldDB" id="A0A437MFC5"/>
<keyword evidence="2" id="KW-0732">Signal</keyword>
<dbReference type="PANTHER" id="PTHR42928">
    <property type="entry name" value="TRICARBOXYLATE-BINDING PROTEIN"/>
    <property type="match status" value="1"/>
</dbReference>
<keyword evidence="4" id="KW-1185">Reference proteome</keyword>
<dbReference type="PIRSF" id="PIRSF017082">
    <property type="entry name" value="YflP"/>
    <property type="match status" value="1"/>
</dbReference>
<evidence type="ECO:0000256" key="1">
    <source>
        <dbReference type="ARBA" id="ARBA00006987"/>
    </source>
</evidence>
<dbReference type="Pfam" id="PF03401">
    <property type="entry name" value="TctC"/>
    <property type="match status" value="1"/>
</dbReference>
<gene>
    <name evidence="3" type="ORF">EOD42_14555</name>
</gene>